<gene>
    <name evidence="1" type="ORF">UFOPK3957_01509</name>
</gene>
<proteinExistence type="predicted"/>
<protein>
    <submittedName>
        <fullName evidence="1">Unannotated protein</fullName>
    </submittedName>
</protein>
<dbReference type="Pfam" id="PF14539">
    <property type="entry name" value="DUF4442"/>
    <property type="match status" value="1"/>
</dbReference>
<reference evidence="1" key="1">
    <citation type="submission" date="2020-05" db="EMBL/GenBank/DDBJ databases">
        <authorList>
            <person name="Chiriac C."/>
            <person name="Salcher M."/>
            <person name="Ghai R."/>
            <person name="Kavagutti S V."/>
        </authorList>
    </citation>
    <scope>NUCLEOTIDE SEQUENCE</scope>
</reference>
<dbReference type="InterPro" id="IPR027961">
    <property type="entry name" value="DUF4442"/>
</dbReference>
<dbReference type="EMBL" id="CAFBOM010000282">
    <property type="protein sequence ID" value="CAB4999848.1"/>
    <property type="molecule type" value="Genomic_DNA"/>
</dbReference>
<name>A0A6J7P4J6_9ZZZZ</name>
<accession>A0A6J7P4J6</accession>
<organism evidence="1">
    <name type="scientific">freshwater metagenome</name>
    <dbReference type="NCBI Taxonomy" id="449393"/>
    <lineage>
        <taxon>unclassified sequences</taxon>
        <taxon>metagenomes</taxon>
        <taxon>ecological metagenomes</taxon>
    </lineage>
</organism>
<evidence type="ECO:0000313" key="1">
    <source>
        <dbReference type="EMBL" id="CAB4999848.1"/>
    </source>
</evidence>
<dbReference type="AlphaFoldDB" id="A0A6J7P4J6"/>
<sequence>MPGAKERLAKGCVGIAGRKTGSARFGRGRERADGRSTGDDDNCISFGHSSLHGRVVLRCGLPRSALLHDGSLLVMAGIPGASIGPLMHDLIPMVSTLGLEYDADITPAHAVVVLRDQPDYRNHVGGPHAAAMFLLGESATGAAAVAAFGDMLDRAVLLPMTAGMEFLAIARGDLTATASMSGDANELRAIFDAGGRPEFEVVADITDADGTVTGRLRTRWTLKALKRA</sequence>
<dbReference type="Gene3D" id="3.10.129.10">
    <property type="entry name" value="Hotdog Thioesterase"/>
    <property type="match status" value="1"/>
</dbReference>
<dbReference type="SUPFAM" id="SSF54637">
    <property type="entry name" value="Thioesterase/thiol ester dehydrase-isomerase"/>
    <property type="match status" value="1"/>
</dbReference>
<dbReference type="InterPro" id="IPR029069">
    <property type="entry name" value="HotDog_dom_sf"/>
</dbReference>